<dbReference type="AlphaFoldDB" id="A0A3M7RQ29"/>
<gene>
    <name evidence="2" type="ORF">BpHYR1_034505</name>
</gene>
<proteinExistence type="predicted"/>
<evidence type="ECO:0000313" key="3">
    <source>
        <dbReference type="Proteomes" id="UP000276133"/>
    </source>
</evidence>
<evidence type="ECO:0000256" key="1">
    <source>
        <dbReference type="SAM" id="Phobius"/>
    </source>
</evidence>
<keyword evidence="3" id="KW-1185">Reference proteome</keyword>
<reference evidence="2 3" key="1">
    <citation type="journal article" date="2018" name="Sci. Rep.">
        <title>Genomic signatures of local adaptation to the degree of environmental predictability in rotifers.</title>
        <authorList>
            <person name="Franch-Gras L."/>
            <person name="Hahn C."/>
            <person name="Garcia-Roger E.M."/>
            <person name="Carmona M.J."/>
            <person name="Serra M."/>
            <person name="Gomez A."/>
        </authorList>
    </citation>
    <scope>NUCLEOTIDE SEQUENCE [LARGE SCALE GENOMIC DNA]</scope>
    <source>
        <strain evidence="2">HYR1</strain>
    </source>
</reference>
<accession>A0A3M7RQ29</accession>
<dbReference type="Proteomes" id="UP000276133">
    <property type="component" value="Unassembled WGS sequence"/>
</dbReference>
<protein>
    <submittedName>
        <fullName evidence="2">Uncharacterized protein</fullName>
    </submittedName>
</protein>
<keyword evidence="1" id="KW-1133">Transmembrane helix</keyword>
<name>A0A3M7RQ29_BRAPC</name>
<feature type="transmembrane region" description="Helical" evidence="1">
    <location>
        <begin position="6"/>
        <end position="32"/>
    </location>
</feature>
<organism evidence="2 3">
    <name type="scientific">Brachionus plicatilis</name>
    <name type="common">Marine rotifer</name>
    <name type="synonym">Brachionus muelleri</name>
    <dbReference type="NCBI Taxonomy" id="10195"/>
    <lineage>
        <taxon>Eukaryota</taxon>
        <taxon>Metazoa</taxon>
        <taxon>Spiralia</taxon>
        <taxon>Gnathifera</taxon>
        <taxon>Rotifera</taxon>
        <taxon>Eurotatoria</taxon>
        <taxon>Monogononta</taxon>
        <taxon>Pseudotrocha</taxon>
        <taxon>Ploima</taxon>
        <taxon>Brachionidae</taxon>
        <taxon>Brachionus</taxon>
    </lineage>
</organism>
<evidence type="ECO:0000313" key="2">
    <source>
        <dbReference type="EMBL" id="RNA25467.1"/>
    </source>
</evidence>
<sequence length="75" mass="8943">MHYQNIINIVLFRSFNYLLCLSLKAILILNFMKLSRVAPDKRCLLFSSKLINFKCFKEFGQRRTYEVKTGKNYEA</sequence>
<keyword evidence="1" id="KW-0472">Membrane</keyword>
<comment type="caution">
    <text evidence="2">The sequence shown here is derived from an EMBL/GenBank/DDBJ whole genome shotgun (WGS) entry which is preliminary data.</text>
</comment>
<dbReference type="EMBL" id="REGN01002926">
    <property type="protein sequence ID" value="RNA25467.1"/>
    <property type="molecule type" value="Genomic_DNA"/>
</dbReference>
<keyword evidence="1" id="KW-0812">Transmembrane</keyword>